<evidence type="ECO:0000256" key="9">
    <source>
        <dbReference type="ARBA" id="ARBA00023136"/>
    </source>
</evidence>
<dbReference type="InterPro" id="IPR001129">
    <property type="entry name" value="Membr-assoc_MAPEG"/>
</dbReference>
<dbReference type="GO" id="GO:0004364">
    <property type="term" value="F:glutathione transferase activity"/>
    <property type="evidence" value="ECO:0007669"/>
    <property type="project" value="UniProtKB-EC"/>
</dbReference>
<feature type="transmembrane region" description="Helical" evidence="13">
    <location>
        <begin position="52"/>
        <end position="70"/>
    </location>
</feature>
<dbReference type="PANTHER" id="PTHR10689">
    <property type="entry name" value="MICROSOMAL GLUTATHIONE S-TRANSFERASE 1"/>
    <property type="match status" value="1"/>
</dbReference>
<dbReference type="PANTHER" id="PTHR10689:SF6">
    <property type="entry name" value="MICROSOMAL GLUTATHIONE S-TRANSFERASE 1"/>
    <property type="match status" value="1"/>
</dbReference>
<organism evidence="14 15">
    <name type="scientific">bacterium (Candidatus Blackallbacteria) CG17_big_fil_post_rev_8_21_14_2_50_48_46</name>
    <dbReference type="NCBI Taxonomy" id="2014261"/>
    <lineage>
        <taxon>Bacteria</taxon>
        <taxon>Candidatus Blackallbacteria</taxon>
    </lineage>
</organism>
<evidence type="ECO:0000313" key="14">
    <source>
        <dbReference type="EMBL" id="PIW17204.1"/>
    </source>
</evidence>
<dbReference type="EC" id="2.5.1.18" evidence="3"/>
<dbReference type="Proteomes" id="UP000231019">
    <property type="component" value="Unassembled WGS sequence"/>
</dbReference>
<comment type="subunit">
    <text evidence="10">Homotrimer; The trimer binds only one molecule of glutathione.</text>
</comment>
<name>A0A2M7G5D2_9BACT</name>
<keyword evidence="4" id="KW-0808">Transferase</keyword>
<accession>A0A2M7G5D2</accession>
<evidence type="ECO:0000256" key="11">
    <source>
        <dbReference type="ARBA" id="ARBA00039397"/>
    </source>
</evidence>
<dbReference type="AlphaFoldDB" id="A0A2M7G5D2"/>
<evidence type="ECO:0000256" key="7">
    <source>
        <dbReference type="ARBA" id="ARBA00022989"/>
    </source>
</evidence>
<evidence type="ECO:0000256" key="12">
    <source>
        <dbReference type="ARBA" id="ARBA00049385"/>
    </source>
</evidence>
<dbReference type="GO" id="GO:0016020">
    <property type="term" value="C:membrane"/>
    <property type="evidence" value="ECO:0007669"/>
    <property type="project" value="InterPro"/>
</dbReference>
<keyword evidence="8" id="KW-0007">Acetylation</keyword>
<keyword evidence="6" id="KW-0256">Endoplasmic reticulum</keyword>
<dbReference type="SUPFAM" id="SSF161084">
    <property type="entry name" value="MAPEG domain-like"/>
    <property type="match status" value="1"/>
</dbReference>
<evidence type="ECO:0000256" key="6">
    <source>
        <dbReference type="ARBA" id="ARBA00022824"/>
    </source>
</evidence>
<evidence type="ECO:0000256" key="3">
    <source>
        <dbReference type="ARBA" id="ARBA00012452"/>
    </source>
</evidence>
<evidence type="ECO:0000256" key="1">
    <source>
        <dbReference type="ARBA" id="ARBA00003701"/>
    </source>
</evidence>
<comment type="catalytic activity">
    <reaction evidence="12">
        <text>RX + glutathione = an S-substituted glutathione + a halide anion + H(+)</text>
        <dbReference type="Rhea" id="RHEA:16437"/>
        <dbReference type="ChEBI" id="CHEBI:15378"/>
        <dbReference type="ChEBI" id="CHEBI:16042"/>
        <dbReference type="ChEBI" id="CHEBI:17792"/>
        <dbReference type="ChEBI" id="CHEBI:57925"/>
        <dbReference type="ChEBI" id="CHEBI:90779"/>
        <dbReference type="EC" id="2.5.1.18"/>
    </reaction>
    <physiologicalReaction direction="left-to-right" evidence="12">
        <dbReference type="Rhea" id="RHEA:16438"/>
    </physiologicalReaction>
</comment>
<evidence type="ECO:0000313" key="15">
    <source>
        <dbReference type="Proteomes" id="UP000231019"/>
    </source>
</evidence>
<keyword evidence="7 13" id="KW-1133">Transmembrane helix</keyword>
<dbReference type="Pfam" id="PF01124">
    <property type="entry name" value="MAPEG"/>
    <property type="match status" value="1"/>
</dbReference>
<sequence>MSVLTLASSPYGLSQTALPTAGTTVPVTNDAQALKAQIAEYGLILDPLGVKILAACTALLFFKMFSIGIVQGLTRRKHKSYTVPEDAAFIGKVTPVESEHPDMLRANNAYRNDLENIPIFLGLAWAFLALHCWDQAAPILFGLFTLGRFGHTFFYLKGMQPWRSLAFGVGLLTNATLAFQILWAVLR</sequence>
<evidence type="ECO:0000256" key="5">
    <source>
        <dbReference type="ARBA" id="ARBA00022692"/>
    </source>
</evidence>
<protein>
    <recommendedName>
        <fullName evidence="11">Microsomal glutathione S-transferase 1</fullName>
        <ecNumber evidence="3">2.5.1.18</ecNumber>
    </recommendedName>
</protein>
<evidence type="ECO:0000256" key="4">
    <source>
        <dbReference type="ARBA" id="ARBA00022679"/>
    </source>
</evidence>
<comment type="subcellular location">
    <subcellularLocation>
        <location evidence="2">Endoplasmic reticulum membrane</location>
        <topology evidence="2">Multi-pass membrane protein</topology>
    </subcellularLocation>
</comment>
<reference evidence="14 15" key="1">
    <citation type="submission" date="2017-09" db="EMBL/GenBank/DDBJ databases">
        <title>Depth-based differentiation of microbial function through sediment-hosted aquifers and enrichment of novel symbionts in the deep terrestrial subsurface.</title>
        <authorList>
            <person name="Probst A.J."/>
            <person name="Ladd B."/>
            <person name="Jarett J.K."/>
            <person name="Geller-Mcgrath D.E."/>
            <person name="Sieber C.M."/>
            <person name="Emerson J.B."/>
            <person name="Anantharaman K."/>
            <person name="Thomas B.C."/>
            <person name="Malmstrom R."/>
            <person name="Stieglmeier M."/>
            <person name="Klingl A."/>
            <person name="Woyke T."/>
            <person name="Ryan C.M."/>
            <person name="Banfield J.F."/>
        </authorList>
    </citation>
    <scope>NUCLEOTIDE SEQUENCE [LARGE SCALE GENOMIC DNA]</scope>
    <source>
        <strain evidence="14">CG17_big_fil_post_rev_8_21_14_2_50_48_46</strain>
    </source>
</reference>
<evidence type="ECO:0000256" key="8">
    <source>
        <dbReference type="ARBA" id="ARBA00022990"/>
    </source>
</evidence>
<dbReference type="EMBL" id="PFFQ01000026">
    <property type="protein sequence ID" value="PIW17204.1"/>
    <property type="molecule type" value="Genomic_DNA"/>
</dbReference>
<proteinExistence type="predicted"/>
<feature type="transmembrane region" description="Helical" evidence="13">
    <location>
        <begin position="113"/>
        <end position="130"/>
    </location>
</feature>
<dbReference type="InterPro" id="IPR023352">
    <property type="entry name" value="MAPEG-like_dom_sf"/>
</dbReference>
<evidence type="ECO:0000256" key="13">
    <source>
        <dbReference type="SAM" id="Phobius"/>
    </source>
</evidence>
<keyword evidence="9 13" id="KW-0472">Membrane</keyword>
<dbReference type="InterPro" id="IPR040162">
    <property type="entry name" value="MGST1-like"/>
</dbReference>
<comment type="caution">
    <text evidence="14">The sequence shown here is derived from an EMBL/GenBank/DDBJ whole genome shotgun (WGS) entry which is preliminary data.</text>
</comment>
<keyword evidence="5 13" id="KW-0812">Transmembrane</keyword>
<feature type="transmembrane region" description="Helical" evidence="13">
    <location>
        <begin position="165"/>
        <end position="186"/>
    </location>
</feature>
<gene>
    <name evidence="14" type="ORF">COW36_09540</name>
</gene>
<evidence type="ECO:0000256" key="10">
    <source>
        <dbReference type="ARBA" id="ARBA00038540"/>
    </source>
</evidence>
<evidence type="ECO:0000256" key="2">
    <source>
        <dbReference type="ARBA" id="ARBA00004477"/>
    </source>
</evidence>
<dbReference type="Gene3D" id="1.20.120.550">
    <property type="entry name" value="Membrane associated eicosanoid/glutathione metabolism-like domain"/>
    <property type="match status" value="1"/>
</dbReference>
<comment type="function">
    <text evidence="1">Conjugation of reduced glutathione to a wide number of exogenous and endogenous hydrophobic electrophiles.</text>
</comment>